<protein>
    <submittedName>
        <fullName evidence="1">Uncharacterized protein</fullName>
    </submittedName>
</protein>
<dbReference type="AlphaFoldDB" id="A0AAD7KCM2"/>
<reference evidence="1" key="1">
    <citation type="submission" date="2023-03" db="EMBL/GenBank/DDBJ databases">
        <title>Massive genome expansion in bonnet fungi (Mycena s.s.) driven by repeated elements and novel gene families across ecological guilds.</title>
        <authorList>
            <consortium name="Lawrence Berkeley National Laboratory"/>
            <person name="Harder C.B."/>
            <person name="Miyauchi S."/>
            <person name="Viragh M."/>
            <person name="Kuo A."/>
            <person name="Thoen E."/>
            <person name="Andreopoulos B."/>
            <person name="Lu D."/>
            <person name="Skrede I."/>
            <person name="Drula E."/>
            <person name="Henrissat B."/>
            <person name="Morin E."/>
            <person name="Kohler A."/>
            <person name="Barry K."/>
            <person name="LaButti K."/>
            <person name="Morin E."/>
            <person name="Salamov A."/>
            <person name="Lipzen A."/>
            <person name="Mereny Z."/>
            <person name="Hegedus B."/>
            <person name="Baldrian P."/>
            <person name="Stursova M."/>
            <person name="Weitz H."/>
            <person name="Taylor A."/>
            <person name="Grigoriev I.V."/>
            <person name="Nagy L.G."/>
            <person name="Martin F."/>
            <person name="Kauserud H."/>
        </authorList>
    </citation>
    <scope>NUCLEOTIDE SEQUENCE</scope>
    <source>
        <strain evidence="1">CBHHK188m</strain>
    </source>
</reference>
<proteinExistence type="predicted"/>
<name>A0AAD7KCM2_9AGAR</name>
<evidence type="ECO:0000313" key="2">
    <source>
        <dbReference type="Proteomes" id="UP001215280"/>
    </source>
</evidence>
<dbReference type="Gene3D" id="3.80.10.10">
    <property type="entry name" value="Ribonuclease Inhibitor"/>
    <property type="match status" value="1"/>
</dbReference>
<accession>A0AAD7KCM2</accession>
<comment type="caution">
    <text evidence="1">The sequence shown here is derived from an EMBL/GenBank/DDBJ whole genome shotgun (WGS) entry which is preliminary data.</text>
</comment>
<dbReference type="EMBL" id="JARJLG010000003">
    <property type="protein sequence ID" value="KAJ7782576.1"/>
    <property type="molecule type" value="Genomic_DNA"/>
</dbReference>
<evidence type="ECO:0000313" key="1">
    <source>
        <dbReference type="EMBL" id="KAJ7782576.1"/>
    </source>
</evidence>
<keyword evidence="2" id="KW-1185">Reference proteome</keyword>
<sequence>MPALRICRLNIFDDSDVEGLGGSVIECPLLDTLELLCVGSPAFTLRRMLNRLSLPELRHIKLQGHSDPQEFHLLSFSPFLAVLARLESLNIWTDTFHKASLIDLLRGLPATVQRLKITNVRTWARPTAFDEDTLTLLTISDDLPPCCPALRELILSLFGDLPDAALFRLINSRMTTESCSPLDRVEAEFMREMELDITTGLLPFMDTGLILSLEYNPLAIPEASKPSQGE</sequence>
<dbReference type="Proteomes" id="UP001215280">
    <property type="component" value="Unassembled WGS sequence"/>
</dbReference>
<organism evidence="1 2">
    <name type="scientific">Mycena maculata</name>
    <dbReference type="NCBI Taxonomy" id="230809"/>
    <lineage>
        <taxon>Eukaryota</taxon>
        <taxon>Fungi</taxon>
        <taxon>Dikarya</taxon>
        <taxon>Basidiomycota</taxon>
        <taxon>Agaricomycotina</taxon>
        <taxon>Agaricomycetes</taxon>
        <taxon>Agaricomycetidae</taxon>
        <taxon>Agaricales</taxon>
        <taxon>Marasmiineae</taxon>
        <taxon>Mycenaceae</taxon>
        <taxon>Mycena</taxon>
    </lineage>
</organism>
<dbReference type="InterPro" id="IPR032675">
    <property type="entry name" value="LRR_dom_sf"/>
</dbReference>
<gene>
    <name evidence="1" type="ORF">DFH07DRAFT_949368</name>
</gene>